<accession>A0A9P1KH84</accession>
<dbReference type="FunFam" id="3.20.20.450:FF:000001">
    <property type="entry name" value="Cyclic di-GMP phosphodiesterase yahA"/>
    <property type="match status" value="1"/>
</dbReference>
<feature type="transmembrane region" description="Helical" evidence="1">
    <location>
        <begin position="403"/>
        <end position="423"/>
    </location>
</feature>
<sequence length="852" mass="96775">MITMYFHHWQPKLNGFCRRIFKCLNQYRPIKAHLPSLKQLITILLASLLTIGLISGIRYWGILQPLELESFDRIMRLNSDNIPDPRLLIVEITEADIQANQKWPFSDEILAQALAKLQEYQPRVIGFDIYRDVPQPPGNLQIFEQFQADNIIAIQQIGRVEPPPYISINQVGFNDLVADLDNTIRRNLMYVRYDGEEFYSFGVKVSQKYLESLKNHPIILDAQPGLLQIDETIFPAIRSNSGGYQLPASEVGGRQILMDYHTKEIAKTITITELLQGEIDGNLVKDKVVLIGTTATSSRDLHPTPFSAAKTTHHLMPGVMIHGYMISQILKVILEGESLFWFLPMWGEVLWLWLWSFFGGILVVKFHRPLSLGLLISISTIALWTICFIVFCQKGWIPLIPPALGLLFTGAIVLAYKVIYGLSYDILTDLPTRILLNQKIQRLSNQSKYTQIALLFLDLDRFRLINEGFGHAIGDQLLISTTQRMKKCLYSQTILARVGGDEFAVMMPNIQNIDQAIAMANKLQKALAAPFYLNGQQVYTTISIGIAYSNQNQDLIANDLLRDAHTAMYRAKALGNSRYQVYISTMKSHALQQLQLEADLREAIKNQEFQLYYQPIMNLKTNQIAGFEALVRWISPQRGFVSPGEFIPVSEESGLIIPLGEWILLEGCRQLAIWNQKYCQNPPFMLSINLSTRQFSQVNLIECVDQILTQTGVDRSCIKLEITESAIMDDVDEAIALLERLKALGIKLSMDDFGTGYSSLSYLHRFPIDTLKVDQSFVRRMDDSQQNTEIVKTIIMLGHNLNMDIVAEGIETEGNVQTLKNLNCEYGQGYFFSKPLPVTALEDLLNRTLYQS</sequence>
<dbReference type="InterPro" id="IPR001633">
    <property type="entry name" value="EAL_dom"/>
</dbReference>
<dbReference type="InterPro" id="IPR043128">
    <property type="entry name" value="Rev_trsase/Diguanyl_cyclase"/>
</dbReference>
<feature type="domain" description="GGDEF" evidence="3">
    <location>
        <begin position="450"/>
        <end position="584"/>
    </location>
</feature>
<dbReference type="GO" id="GO:0052621">
    <property type="term" value="F:diguanylate cyclase activity"/>
    <property type="evidence" value="ECO:0007669"/>
    <property type="project" value="UniProtKB-EC"/>
</dbReference>
<keyword evidence="4" id="KW-0808">Transferase</keyword>
<keyword evidence="1" id="KW-0472">Membrane</keyword>
<proteinExistence type="predicted"/>
<feature type="transmembrane region" description="Helical" evidence="1">
    <location>
        <begin position="339"/>
        <end position="364"/>
    </location>
</feature>
<dbReference type="CDD" id="cd01948">
    <property type="entry name" value="EAL"/>
    <property type="match status" value="1"/>
</dbReference>
<dbReference type="EC" id="2.7.7.65" evidence="4"/>
<dbReference type="Pfam" id="PF05226">
    <property type="entry name" value="CHASE2"/>
    <property type="match status" value="1"/>
</dbReference>
<dbReference type="SMART" id="SM00052">
    <property type="entry name" value="EAL"/>
    <property type="match status" value="1"/>
</dbReference>
<dbReference type="AlphaFoldDB" id="A0A9P1KH84"/>
<dbReference type="RefSeq" id="WP_008048812.1">
    <property type="nucleotide sequence ID" value="NZ_FO818640.1"/>
</dbReference>
<protein>
    <submittedName>
        <fullName evidence="4">Diguanylate kinase</fullName>
        <ecNumber evidence="4">2.7.7.65</ecNumber>
    </submittedName>
</protein>
<dbReference type="NCBIfam" id="TIGR00254">
    <property type="entry name" value="GGDEF"/>
    <property type="match status" value="1"/>
</dbReference>
<dbReference type="SUPFAM" id="SSF55073">
    <property type="entry name" value="Nucleotide cyclase"/>
    <property type="match status" value="1"/>
</dbReference>
<dbReference type="PROSITE" id="PS50883">
    <property type="entry name" value="EAL"/>
    <property type="match status" value="1"/>
</dbReference>
<dbReference type="SUPFAM" id="SSF141868">
    <property type="entry name" value="EAL domain-like"/>
    <property type="match status" value="1"/>
</dbReference>
<dbReference type="PANTHER" id="PTHR33121:SF70">
    <property type="entry name" value="SIGNALING PROTEIN YKOW"/>
    <property type="match status" value="1"/>
</dbReference>
<dbReference type="Proteomes" id="UP000032946">
    <property type="component" value="Chromosome"/>
</dbReference>
<dbReference type="SMART" id="SM00267">
    <property type="entry name" value="GGDEF"/>
    <property type="match status" value="1"/>
</dbReference>
<dbReference type="EMBL" id="FO818640">
    <property type="protein sequence ID" value="CDM95904.1"/>
    <property type="molecule type" value="Genomic_DNA"/>
</dbReference>
<evidence type="ECO:0000259" key="3">
    <source>
        <dbReference type="PROSITE" id="PS50887"/>
    </source>
</evidence>
<keyword evidence="4" id="KW-0418">Kinase</keyword>
<feature type="transmembrane region" description="Helical" evidence="1">
    <location>
        <begin position="370"/>
        <end position="391"/>
    </location>
</feature>
<keyword evidence="1" id="KW-1133">Transmembrane helix</keyword>
<name>A0A9P1KH84_9CYAN</name>
<evidence type="ECO:0000313" key="4">
    <source>
        <dbReference type="EMBL" id="CDM95904.1"/>
    </source>
</evidence>
<evidence type="ECO:0000256" key="1">
    <source>
        <dbReference type="SAM" id="Phobius"/>
    </source>
</evidence>
<dbReference type="Pfam" id="PF00990">
    <property type="entry name" value="GGDEF"/>
    <property type="match status" value="1"/>
</dbReference>
<gene>
    <name evidence="4" type="ORF">ARTHRO_40310</name>
</gene>
<dbReference type="InterPro" id="IPR050706">
    <property type="entry name" value="Cyclic-di-GMP_PDE-like"/>
</dbReference>
<evidence type="ECO:0000259" key="2">
    <source>
        <dbReference type="PROSITE" id="PS50883"/>
    </source>
</evidence>
<keyword evidence="1" id="KW-0812">Transmembrane</keyword>
<dbReference type="Gene3D" id="3.30.70.270">
    <property type="match status" value="1"/>
</dbReference>
<dbReference type="Gene3D" id="3.20.20.450">
    <property type="entry name" value="EAL domain"/>
    <property type="match status" value="1"/>
</dbReference>
<dbReference type="PANTHER" id="PTHR33121">
    <property type="entry name" value="CYCLIC DI-GMP PHOSPHODIESTERASE PDEF"/>
    <property type="match status" value="1"/>
</dbReference>
<dbReference type="GO" id="GO:0071111">
    <property type="term" value="F:cyclic-guanylate-specific phosphodiesterase activity"/>
    <property type="evidence" value="ECO:0007669"/>
    <property type="project" value="InterPro"/>
</dbReference>
<dbReference type="GO" id="GO:0016301">
    <property type="term" value="F:kinase activity"/>
    <property type="evidence" value="ECO:0007669"/>
    <property type="project" value="UniProtKB-KW"/>
</dbReference>
<feature type="transmembrane region" description="Helical" evidence="1">
    <location>
        <begin position="40"/>
        <end position="60"/>
    </location>
</feature>
<keyword evidence="4" id="KW-0548">Nucleotidyltransferase</keyword>
<dbReference type="InterPro" id="IPR035919">
    <property type="entry name" value="EAL_sf"/>
</dbReference>
<feature type="domain" description="EAL" evidence="2">
    <location>
        <begin position="593"/>
        <end position="849"/>
    </location>
</feature>
<evidence type="ECO:0000313" key="5">
    <source>
        <dbReference type="Proteomes" id="UP000032946"/>
    </source>
</evidence>
<organism evidence="4 5">
    <name type="scientific">Limnospira indica PCC 8005</name>
    <dbReference type="NCBI Taxonomy" id="376219"/>
    <lineage>
        <taxon>Bacteria</taxon>
        <taxon>Bacillati</taxon>
        <taxon>Cyanobacteriota</taxon>
        <taxon>Cyanophyceae</taxon>
        <taxon>Oscillatoriophycideae</taxon>
        <taxon>Oscillatoriales</taxon>
        <taxon>Sirenicapillariaceae</taxon>
        <taxon>Limnospira</taxon>
    </lineage>
</organism>
<dbReference type="InterPro" id="IPR029787">
    <property type="entry name" value="Nucleotide_cyclase"/>
</dbReference>
<dbReference type="Pfam" id="PF00563">
    <property type="entry name" value="EAL"/>
    <property type="match status" value="1"/>
</dbReference>
<keyword evidence="5" id="KW-1185">Reference proteome</keyword>
<dbReference type="InterPro" id="IPR007890">
    <property type="entry name" value="CHASE2"/>
</dbReference>
<dbReference type="CDD" id="cd01949">
    <property type="entry name" value="GGDEF"/>
    <property type="match status" value="1"/>
</dbReference>
<dbReference type="InterPro" id="IPR000160">
    <property type="entry name" value="GGDEF_dom"/>
</dbReference>
<dbReference type="PROSITE" id="PS50887">
    <property type="entry name" value="GGDEF"/>
    <property type="match status" value="1"/>
</dbReference>
<reference evidence="4 5" key="1">
    <citation type="submission" date="2014-02" db="EMBL/GenBank/DDBJ databases">
        <authorList>
            <person name="Genoscope - CEA"/>
        </authorList>
    </citation>
    <scope>NUCLEOTIDE SEQUENCE [LARGE SCALE GENOMIC DNA]</scope>
    <source>
        <strain evidence="4 5">PCC 8005</strain>
    </source>
</reference>
<dbReference type="SMART" id="SM01080">
    <property type="entry name" value="CHASE2"/>
    <property type="match status" value="1"/>
</dbReference>